<evidence type="ECO:0000256" key="1">
    <source>
        <dbReference type="SAM" id="MobiDB-lite"/>
    </source>
</evidence>
<comment type="caution">
    <text evidence="2">The sequence shown here is derived from an EMBL/GenBank/DDBJ whole genome shotgun (WGS) entry which is preliminary data.</text>
</comment>
<name>A0A8H7S3Y1_9FUNG</name>
<proteinExistence type="predicted"/>
<sequence length="337" mass="38483">MASSNYTVEDLIPRIQQNIDSMEYPMAYAFCNKALELEPQNPDLLEVTGQVEMELEKFAEARQHMLDAIHQKPDSGYSKYMYLGQLSIEKEAIEAFEKGVNIMVDERRKLANDSEEARDLSSKIASALCSMTEIYLTDCCFEPEAEQKCEEYLLQAQQTDPENSEVYQLLASVRLSQTRNEDAQAALQKSMELWVNKEHGDPAIPIYDSRLALVRLLLELNMHEHAFTVLEGLQKENDQVVDLWYLYGWTYFCLGEVESRPADERQGHWEDARDCLETAVKLYQVIGSDDEAMLEHAHELITTINQVVPPSAPEEEEVGGDGEVDFDDDDDDDAMEM</sequence>
<evidence type="ECO:0000313" key="3">
    <source>
        <dbReference type="Proteomes" id="UP000646827"/>
    </source>
</evidence>
<dbReference type="EMBL" id="JAEPRB010000068">
    <property type="protein sequence ID" value="KAG2223079.1"/>
    <property type="molecule type" value="Genomic_DNA"/>
</dbReference>
<dbReference type="OrthoDB" id="1914839at2759"/>
<dbReference type="AlphaFoldDB" id="A0A8H7S3Y1"/>
<dbReference type="Gene3D" id="1.25.40.10">
    <property type="entry name" value="Tetratricopeptide repeat domain"/>
    <property type="match status" value="2"/>
</dbReference>
<protein>
    <recommendedName>
        <fullName evidence="4">TPR-like protein</fullName>
    </recommendedName>
</protein>
<dbReference type="GO" id="GO:0048264">
    <property type="term" value="P:determination of ventral identity"/>
    <property type="evidence" value="ECO:0007669"/>
    <property type="project" value="TreeGrafter"/>
</dbReference>
<dbReference type="GO" id="GO:0035091">
    <property type="term" value="F:phosphatidylinositol binding"/>
    <property type="evidence" value="ECO:0007669"/>
    <property type="project" value="TreeGrafter"/>
</dbReference>
<dbReference type="PANTHER" id="PTHR28654">
    <property type="entry name" value="AXIN INTERACTOR, DORSALIZATION-ASSOCIATED PROTEIN"/>
    <property type="match status" value="1"/>
</dbReference>
<evidence type="ECO:0000313" key="2">
    <source>
        <dbReference type="EMBL" id="KAG2223079.1"/>
    </source>
</evidence>
<evidence type="ECO:0008006" key="4">
    <source>
        <dbReference type="Google" id="ProtNLM"/>
    </source>
</evidence>
<feature type="region of interest" description="Disordered" evidence="1">
    <location>
        <begin position="308"/>
        <end position="337"/>
    </location>
</feature>
<dbReference type="SUPFAM" id="SSF48452">
    <property type="entry name" value="TPR-like"/>
    <property type="match status" value="1"/>
</dbReference>
<dbReference type="CDD" id="cd24142">
    <property type="entry name" value="ACL4-like"/>
    <property type="match status" value="1"/>
</dbReference>
<gene>
    <name evidence="2" type="ORF">INT45_008927</name>
</gene>
<dbReference type="Proteomes" id="UP000646827">
    <property type="component" value="Unassembled WGS sequence"/>
</dbReference>
<feature type="compositionally biased region" description="Acidic residues" evidence="1">
    <location>
        <begin position="313"/>
        <end position="337"/>
    </location>
</feature>
<dbReference type="GO" id="GO:0016020">
    <property type="term" value="C:membrane"/>
    <property type="evidence" value="ECO:0007669"/>
    <property type="project" value="TreeGrafter"/>
</dbReference>
<accession>A0A8H7S3Y1</accession>
<dbReference type="InterPro" id="IPR011990">
    <property type="entry name" value="TPR-like_helical_dom_sf"/>
</dbReference>
<organism evidence="2 3">
    <name type="scientific">Circinella minor</name>
    <dbReference type="NCBI Taxonomy" id="1195481"/>
    <lineage>
        <taxon>Eukaryota</taxon>
        <taxon>Fungi</taxon>
        <taxon>Fungi incertae sedis</taxon>
        <taxon>Mucoromycota</taxon>
        <taxon>Mucoromycotina</taxon>
        <taxon>Mucoromycetes</taxon>
        <taxon>Mucorales</taxon>
        <taxon>Lichtheimiaceae</taxon>
        <taxon>Circinella</taxon>
    </lineage>
</organism>
<dbReference type="PANTHER" id="PTHR28654:SF1">
    <property type="entry name" value="AXIN INTERACTOR, DORSALIZATION-ASSOCIATED PROTEIN"/>
    <property type="match status" value="1"/>
</dbReference>
<keyword evidence="3" id="KW-1185">Reference proteome</keyword>
<reference evidence="2 3" key="1">
    <citation type="submission" date="2020-12" db="EMBL/GenBank/DDBJ databases">
        <title>Metabolic potential, ecology and presence of endohyphal bacteria is reflected in genomic diversity of Mucoromycotina.</title>
        <authorList>
            <person name="Muszewska A."/>
            <person name="Okrasinska A."/>
            <person name="Steczkiewicz K."/>
            <person name="Drgas O."/>
            <person name="Orlowska M."/>
            <person name="Perlinska-Lenart U."/>
            <person name="Aleksandrzak-Piekarczyk T."/>
            <person name="Szatraj K."/>
            <person name="Zielenkiewicz U."/>
            <person name="Pilsyk S."/>
            <person name="Malc E."/>
            <person name="Mieczkowski P."/>
            <person name="Kruszewska J.S."/>
            <person name="Biernat P."/>
            <person name="Pawlowska J."/>
        </authorList>
    </citation>
    <scope>NUCLEOTIDE SEQUENCE [LARGE SCALE GENOMIC DNA]</scope>
    <source>
        <strain evidence="2 3">CBS 142.35</strain>
    </source>
</reference>